<evidence type="ECO:0000313" key="4">
    <source>
        <dbReference type="Proteomes" id="UP000622017"/>
    </source>
</evidence>
<protein>
    <submittedName>
        <fullName evidence="3">Alpha/beta hydrolase</fullName>
    </submittedName>
</protein>
<dbReference type="PANTHER" id="PTHR43798">
    <property type="entry name" value="MONOACYLGLYCEROL LIPASE"/>
    <property type="match status" value="1"/>
</dbReference>
<comment type="caution">
    <text evidence="3">The sequence shown here is derived from an EMBL/GenBank/DDBJ whole genome shotgun (WGS) entry which is preliminary data.</text>
</comment>
<name>A0ABR7ML71_9BACT</name>
<dbReference type="EMBL" id="JACSCY010000009">
    <property type="protein sequence ID" value="MBC6611831.1"/>
    <property type="molecule type" value="Genomic_DNA"/>
</dbReference>
<evidence type="ECO:0000259" key="2">
    <source>
        <dbReference type="Pfam" id="PF00561"/>
    </source>
</evidence>
<accession>A0ABR7ML71</accession>
<dbReference type="Gene3D" id="3.40.50.1820">
    <property type="entry name" value="alpha/beta hydrolase"/>
    <property type="match status" value="1"/>
</dbReference>
<keyword evidence="4" id="KW-1185">Reference proteome</keyword>
<dbReference type="PRINTS" id="PR00111">
    <property type="entry name" value="ABHYDROLASE"/>
</dbReference>
<evidence type="ECO:0000313" key="3">
    <source>
        <dbReference type="EMBL" id="MBC6611831.1"/>
    </source>
</evidence>
<keyword evidence="1 3" id="KW-0378">Hydrolase</keyword>
<feature type="domain" description="AB hydrolase-1" evidence="2">
    <location>
        <begin position="27"/>
        <end position="268"/>
    </location>
</feature>
<evidence type="ECO:0000256" key="1">
    <source>
        <dbReference type="ARBA" id="ARBA00022801"/>
    </source>
</evidence>
<gene>
    <name evidence="3" type="ORF">H8B15_12925</name>
</gene>
<dbReference type="InterPro" id="IPR050266">
    <property type="entry name" value="AB_hydrolase_sf"/>
</dbReference>
<dbReference type="Pfam" id="PF00561">
    <property type="entry name" value="Abhydrolase_1"/>
    <property type="match status" value="1"/>
</dbReference>
<dbReference type="Proteomes" id="UP000622017">
    <property type="component" value="Unassembled WGS sequence"/>
</dbReference>
<dbReference type="RefSeq" id="WP_187320100.1">
    <property type="nucleotide sequence ID" value="NZ_JACSCY010000009.1"/>
</dbReference>
<dbReference type="InterPro" id="IPR000073">
    <property type="entry name" value="AB_hydrolase_1"/>
</dbReference>
<dbReference type="GO" id="GO:0016787">
    <property type="term" value="F:hydrolase activity"/>
    <property type="evidence" value="ECO:0007669"/>
    <property type="project" value="UniProtKB-KW"/>
</dbReference>
<dbReference type="SUPFAM" id="SSF53474">
    <property type="entry name" value="alpha/beta-Hydrolases"/>
    <property type="match status" value="1"/>
</dbReference>
<sequence>MNFLTVGHDAQHQPIRLHYVDLGEGDPIVLLHGYPASLEMWEPQLRELPRHGARVVAYSRRGFGYSDKPWNGYDYDTLADDLKAVLDTLDLHNVTLVGFSMGGGEVARYMRRHQGARVGKVVFVSSVTPYLFQDETNPAGLSEEDREEEIARVRADRFEFLRNYNRQFYSSGLLHASVGSASLQWMQQLCQHAAPWATEACIAAFGTTDFRADLAFLSLAVPIPTLVIHGSHDELAAADAGGRRMWQYVPQAAYLEYDGAPHGLFLTDKDRFNRDLLNFAKHGLKGLE</sequence>
<organism evidence="3 4">
    <name type="scientific">Hymenobacter citatus</name>
    <dbReference type="NCBI Taxonomy" id="2763506"/>
    <lineage>
        <taxon>Bacteria</taxon>
        <taxon>Pseudomonadati</taxon>
        <taxon>Bacteroidota</taxon>
        <taxon>Cytophagia</taxon>
        <taxon>Cytophagales</taxon>
        <taxon>Hymenobacteraceae</taxon>
        <taxon>Hymenobacter</taxon>
    </lineage>
</organism>
<dbReference type="InterPro" id="IPR029058">
    <property type="entry name" value="AB_hydrolase_fold"/>
</dbReference>
<proteinExistence type="predicted"/>
<reference evidence="3 4" key="1">
    <citation type="submission" date="2020-08" db="EMBL/GenBank/DDBJ databases">
        <title>Hymenobacter sp.</title>
        <authorList>
            <person name="Kim M.K."/>
        </authorList>
    </citation>
    <scope>NUCLEOTIDE SEQUENCE [LARGE SCALE GENOMIC DNA]</scope>
    <source>
        <strain evidence="3 4">BT507</strain>
    </source>
</reference>
<dbReference type="PANTHER" id="PTHR43798:SF31">
    <property type="entry name" value="AB HYDROLASE SUPERFAMILY PROTEIN YCLE"/>
    <property type="match status" value="1"/>
</dbReference>